<keyword evidence="5 6" id="KW-0349">Heme</keyword>
<organism evidence="8 9">
    <name type="scientific">Phascolomyces articulosus</name>
    <dbReference type="NCBI Taxonomy" id="60185"/>
    <lineage>
        <taxon>Eukaryota</taxon>
        <taxon>Fungi</taxon>
        <taxon>Fungi incertae sedis</taxon>
        <taxon>Mucoromycota</taxon>
        <taxon>Mucoromycotina</taxon>
        <taxon>Mucoromycetes</taxon>
        <taxon>Mucorales</taxon>
        <taxon>Lichtheimiaceae</taxon>
        <taxon>Phascolomyces</taxon>
    </lineage>
</organism>
<evidence type="ECO:0000256" key="1">
    <source>
        <dbReference type="ARBA" id="ARBA00001971"/>
    </source>
</evidence>
<name>A0AAD5K0N6_9FUNG</name>
<keyword evidence="6" id="KW-0560">Oxidoreductase</keyword>
<dbReference type="PRINTS" id="PR00465">
    <property type="entry name" value="EP450IV"/>
</dbReference>
<evidence type="ECO:0000256" key="7">
    <source>
        <dbReference type="SAM" id="MobiDB-lite"/>
    </source>
</evidence>
<feature type="region of interest" description="Disordered" evidence="7">
    <location>
        <begin position="197"/>
        <end position="223"/>
    </location>
</feature>
<dbReference type="PANTHER" id="PTHR24305">
    <property type="entry name" value="CYTOCHROME P450"/>
    <property type="match status" value="1"/>
</dbReference>
<dbReference type="InterPro" id="IPR050121">
    <property type="entry name" value="Cytochrome_P450_monoxygenase"/>
</dbReference>
<reference evidence="8" key="1">
    <citation type="journal article" date="2022" name="IScience">
        <title>Evolution of zygomycete secretomes and the origins of terrestrial fungal ecologies.</title>
        <authorList>
            <person name="Chang Y."/>
            <person name="Wang Y."/>
            <person name="Mondo S."/>
            <person name="Ahrendt S."/>
            <person name="Andreopoulos W."/>
            <person name="Barry K."/>
            <person name="Beard J."/>
            <person name="Benny G.L."/>
            <person name="Blankenship S."/>
            <person name="Bonito G."/>
            <person name="Cuomo C."/>
            <person name="Desiro A."/>
            <person name="Gervers K.A."/>
            <person name="Hundley H."/>
            <person name="Kuo A."/>
            <person name="LaButti K."/>
            <person name="Lang B.F."/>
            <person name="Lipzen A."/>
            <person name="O'Donnell K."/>
            <person name="Pangilinan J."/>
            <person name="Reynolds N."/>
            <person name="Sandor L."/>
            <person name="Smith M.E."/>
            <person name="Tsang A."/>
            <person name="Grigoriev I.V."/>
            <person name="Stajich J.E."/>
            <person name="Spatafora J.W."/>
        </authorList>
    </citation>
    <scope>NUCLEOTIDE SEQUENCE</scope>
    <source>
        <strain evidence="8">RSA 2281</strain>
    </source>
</reference>
<dbReference type="InterPro" id="IPR017972">
    <property type="entry name" value="Cyt_P450_CS"/>
</dbReference>
<dbReference type="GO" id="GO:0020037">
    <property type="term" value="F:heme binding"/>
    <property type="evidence" value="ECO:0007669"/>
    <property type="project" value="InterPro"/>
</dbReference>
<dbReference type="GO" id="GO:0016705">
    <property type="term" value="F:oxidoreductase activity, acting on paired donors, with incorporation or reduction of molecular oxygen"/>
    <property type="evidence" value="ECO:0007669"/>
    <property type="project" value="InterPro"/>
</dbReference>
<keyword evidence="3 5" id="KW-0479">Metal-binding</keyword>
<dbReference type="InterPro" id="IPR002403">
    <property type="entry name" value="Cyt_P450_E_grp-IV"/>
</dbReference>
<dbReference type="Pfam" id="PF00067">
    <property type="entry name" value="p450"/>
    <property type="match status" value="1"/>
</dbReference>
<gene>
    <name evidence="8" type="ORF">BDA99DRAFT_437661</name>
</gene>
<evidence type="ECO:0000256" key="3">
    <source>
        <dbReference type="ARBA" id="ARBA00022723"/>
    </source>
</evidence>
<dbReference type="GO" id="GO:0005506">
    <property type="term" value="F:iron ion binding"/>
    <property type="evidence" value="ECO:0007669"/>
    <property type="project" value="InterPro"/>
</dbReference>
<comment type="cofactor">
    <cofactor evidence="1 5">
        <name>heme</name>
        <dbReference type="ChEBI" id="CHEBI:30413"/>
    </cofactor>
</comment>
<comment type="similarity">
    <text evidence="2 6">Belongs to the cytochrome P450 family.</text>
</comment>
<evidence type="ECO:0000313" key="8">
    <source>
        <dbReference type="EMBL" id="KAI9264060.1"/>
    </source>
</evidence>
<evidence type="ECO:0000256" key="2">
    <source>
        <dbReference type="ARBA" id="ARBA00010617"/>
    </source>
</evidence>
<dbReference type="GO" id="GO:0004497">
    <property type="term" value="F:monooxygenase activity"/>
    <property type="evidence" value="ECO:0007669"/>
    <property type="project" value="UniProtKB-KW"/>
</dbReference>
<accession>A0AAD5K0N6</accession>
<dbReference type="PANTHER" id="PTHR24305:SF166">
    <property type="entry name" value="CYTOCHROME P450 12A4, MITOCHONDRIAL-RELATED"/>
    <property type="match status" value="1"/>
</dbReference>
<dbReference type="PROSITE" id="PS00086">
    <property type="entry name" value="CYTOCHROME_P450"/>
    <property type="match status" value="1"/>
</dbReference>
<keyword evidence="9" id="KW-1185">Reference proteome</keyword>
<dbReference type="Gene3D" id="1.10.630.10">
    <property type="entry name" value="Cytochrome P450"/>
    <property type="match status" value="2"/>
</dbReference>
<dbReference type="InterPro" id="IPR036396">
    <property type="entry name" value="Cyt_P450_sf"/>
</dbReference>
<evidence type="ECO:0000256" key="5">
    <source>
        <dbReference type="PIRSR" id="PIRSR602403-1"/>
    </source>
</evidence>
<comment type="caution">
    <text evidence="8">The sequence shown here is derived from an EMBL/GenBank/DDBJ whole genome shotgun (WGS) entry which is preliminary data.</text>
</comment>
<evidence type="ECO:0000256" key="6">
    <source>
        <dbReference type="RuleBase" id="RU000461"/>
    </source>
</evidence>
<dbReference type="Proteomes" id="UP001209540">
    <property type="component" value="Unassembled WGS sequence"/>
</dbReference>
<evidence type="ECO:0000313" key="9">
    <source>
        <dbReference type="Proteomes" id="UP001209540"/>
    </source>
</evidence>
<dbReference type="SUPFAM" id="SSF48264">
    <property type="entry name" value="Cytochrome P450"/>
    <property type="match status" value="1"/>
</dbReference>
<keyword evidence="4 5" id="KW-0408">Iron</keyword>
<dbReference type="AlphaFoldDB" id="A0AAD5K0N6"/>
<keyword evidence="6" id="KW-0503">Monooxygenase</keyword>
<protein>
    <submittedName>
        <fullName evidence="8">Cytochrome P450</fullName>
    </submittedName>
</protein>
<feature type="binding site" description="axial binding residue" evidence="5">
    <location>
        <position position="240"/>
    </location>
    <ligand>
        <name>heme</name>
        <dbReference type="ChEBI" id="CHEBI:30413"/>
    </ligand>
    <ligandPart>
        <name>Fe</name>
        <dbReference type="ChEBI" id="CHEBI:18248"/>
    </ligandPart>
</feature>
<evidence type="ECO:0000256" key="4">
    <source>
        <dbReference type="ARBA" id="ARBA00023004"/>
    </source>
</evidence>
<reference evidence="8" key="2">
    <citation type="submission" date="2023-02" db="EMBL/GenBank/DDBJ databases">
        <authorList>
            <consortium name="DOE Joint Genome Institute"/>
            <person name="Mondo S.J."/>
            <person name="Chang Y."/>
            <person name="Wang Y."/>
            <person name="Ahrendt S."/>
            <person name="Andreopoulos W."/>
            <person name="Barry K."/>
            <person name="Beard J."/>
            <person name="Benny G.L."/>
            <person name="Blankenship S."/>
            <person name="Bonito G."/>
            <person name="Cuomo C."/>
            <person name="Desiro A."/>
            <person name="Gervers K.A."/>
            <person name="Hundley H."/>
            <person name="Kuo A."/>
            <person name="LaButti K."/>
            <person name="Lang B.F."/>
            <person name="Lipzen A."/>
            <person name="O'Donnell K."/>
            <person name="Pangilinan J."/>
            <person name="Reynolds N."/>
            <person name="Sandor L."/>
            <person name="Smith M.W."/>
            <person name="Tsang A."/>
            <person name="Grigoriev I.V."/>
            <person name="Stajich J.E."/>
            <person name="Spatafora J.W."/>
        </authorList>
    </citation>
    <scope>NUCLEOTIDE SEQUENCE</scope>
    <source>
        <strain evidence="8">RSA 2281</strain>
    </source>
</reference>
<sequence>MGAVRDPESPYAVLYKHAFSIVKDPLVYLFPAYTAIPSRWIPYRNRARIANEKLREILYNIIQARKDAILSNTQTMDENKDLLTIMIEASMIKDAHTDEKFLTNGELASNLAVFFVAGDAPHDIVPTHDQLRQMSYLNNCIKETMRINPPTSGNLSRVASCDTHIGQTFIPKGTIITTELYCAHHLDKYWPNPHEFNPDRFSSSSNTDEENYGKSDGSNNNNHVKSNQLYIPFGYGPRACIGMNFSLAEQRVVQAMMLRKYTWQLVPMSEHEDGLKNAKSGGVGLLGPDKLYLRLMKRY</sequence>
<dbReference type="EMBL" id="JAIXMP010000012">
    <property type="protein sequence ID" value="KAI9264060.1"/>
    <property type="molecule type" value="Genomic_DNA"/>
</dbReference>
<dbReference type="InterPro" id="IPR001128">
    <property type="entry name" value="Cyt_P450"/>
</dbReference>
<proteinExistence type="inferred from homology"/>